<gene>
    <name evidence="1" type="ORF">DGMP_25320</name>
</gene>
<evidence type="ECO:0000313" key="2">
    <source>
        <dbReference type="Proteomes" id="UP000826725"/>
    </source>
</evidence>
<dbReference type="AlphaFoldDB" id="A0A8D5FUB4"/>
<accession>A0A8D5FUB4</accession>
<dbReference type="KEGG" id="dbk:DGMP_25320"/>
<dbReference type="RefSeq" id="WP_228854255.1">
    <property type="nucleotide sequence ID" value="NZ_AP024086.1"/>
</dbReference>
<evidence type="ECO:0000313" key="1">
    <source>
        <dbReference type="EMBL" id="BCL61839.1"/>
    </source>
</evidence>
<proteinExistence type="predicted"/>
<reference evidence="1" key="1">
    <citation type="submission" date="2020-09" db="EMBL/GenBank/DDBJ databases">
        <title>Desulfogranum mesoprofundum gen. nov., sp. nov., a novel mesophilic, sulfate-reducing chemolithoautotroph isolated from a deep-sea hydrothermal vent chimney in the Suiyo Seamount.</title>
        <authorList>
            <person name="Hashimoto Y."/>
            <person name="Nakagawa S."/>
        </authorList>
    </citation>
    <scope>NUCLEOTIDE SEQUENCE</scope>
    <source>
        <strain evidence="1">KT2</strain>
    </source>
</reference>
<organism evidence="1 2">
    <name type="scientific">Desulfomarina profundi</name>
    <dbReference type="NCBI Taxonomy" id="2772557"/>
    <lineage>
        <taxon>Bacteria</taxon>
        <taxon>Pseudomonadati</taxon>
        <taxon>Thermodesulfobacteriota</taxon>
        <taxon>Desulfobulbia</taxon>
        <taxon>Desulfobulbales</taxon>
        <taxon>Desulfobulbaceae</taxon>
        <taxon>Desulfomarina</taxon>
    </lineage>
</organism>
<sequence>MKYWTQEILRNWWIFKKKNDYLMHHFSHSVQTAAYPVKSELDKKRLAPVISKLQQTDGRIIIVGPGEKVLPKEHSDI</sequence>
<dbReference type="Proteomes" id="UP000826725">
    <property type="component" value="Chromosome"/>
</dbReference>
<dbReference type="EMBL" id="AP024086">
    <property type="protein sequence ID" value="BCL61839.1"/>
    <property type="molecule type" value="Genomic_DNA"/>
</dbReference>
<protein>
    <submittedName>
        <fullName evidence="1">Uncharacterized protein</fullName>
    </submittedName>
</protein>
<name>A0A8D5FUB4_9BACT</name>
<keyword evidence="2" id="KW-1185">Reference proteome</keyword>